<reference evidence="1 2" key="1">
    <citation type="submission" date="2013-01" db="EMBL/GenBank/DDBJ databases">
        <authorList>
            <person name="Harkins D.M."/>
            <person name="Durkin A.S."/>
            <person name="Brinkac L.M."/>
            <person name="Haft D.H."/>
            <person name="Selengut J.D."/>
            <person name="Sanka R."/>
            <person name="DePew J."/>
            <person name="Purushe J."/>
            <person name="Picardeau M."/>
            <person name="Werts C."/>
            <person name="Goarant C."/>
            <person name="Vinetz J.M."/>
            <person name="Sutton G.G."/>
            <person name="Nierman W.C."/>
            <person name="Fouts D.E."/>
        </authorList>
    </citation>
    <scope>NUCLEOTIDE SEQUENCE [LARGE SCALE GENOMIC DNA]</scope>
    <source>
        <strain evidence="1 2">200701872</strain>
    </source>
</reference>
<dbReference type="AlphaFoldDB" id="M6ZU65"/>
<dbReference type="BioCyc" id="LINT1193029:G11R4-1921-MONOMER"/>
<sequence>MEMSNLCSEVKKDFHKLENRFDVSYSILRNKIDVLIDSLVIRFINDVPRKKKFQAKINSSMVTIGIDRIIEKLILHLFLLY</sequence>
<gene>
    <name evidence="1" type="ORF">LEP1GSC124_0874</name>
</gene>
<dbReference type="Proteomes" id="UP000012117">
    <property type="component" value="Unassembled WGS sequence"/>
</dbReference>
<accession>M6ZU65</accession>
<protein>
    <submittedName>
        <fullName evidence="1">Uncharacterized protein</fullName>
    </submittedName>
</protein>
<evidence type="ECO:0000313" key="2">
    <source>
        <dbReference type="Proteomes" id="UP000012117"/>
    </source>
</evidence>
<comment type="caution">
    <text evidence="1">The sequence shown here is derived from an EMBL/GenBank/DDBJ whole genome shotgun (WGS) entry which is preliminary data.</text>
</comment>
<dbReference type="EMBL" id="AKWN02000448">
    <property type="protein sequence ID" value="EMP05310.1"/>
    <property type="molecule type" value="Genomic_DNA"/>
</dbReference>
<evidence type="ECO:0000313" key="1">
    <source>
        <dbReference type="EMBL" id="EMP05310.1"/>
    </source>
</evidence>
<proteinExistence type="predicted"/>
<organism evidence="1 2">
    <name type="scientific">Leptospira interrogans serovar Pyrogenes str. 200701872</name>
    <dbReference type="NCBI Taxonomy" id="1193029"/>
    <lineage>
        <taxon>Bacteria</taxon>
        <taxon>Pseudomonadati</taxon>
        <taxon>Spirochaetota</taxon>
        <taxon>Spirochaetia</taxon>
        <taxon>Leptospirales</taxon>
        <taxon>Leptospiraceae</taxon>
        <taxon>Leptospira</taxon>
    </lineage>
</organism>
<name>M6ZU65_LEPIR</name>